<dbReference type="GO" id="GO:0005524">
    <property type="term" value="F:ATP binding"/>
    <property type="evidence" value="ECO:0007669"/>
    <property type="project" value="UniProtKB-KW"/>
</dbReference>
<keyword evidence="1" id="KW-0813">Transport</keyword>
<accession>A0A645G7C3</accession>
<keyword evidence="7" id="KW-0547">Nucleotide-binding</keyword>
<dbReference type="GO" id="GO:0016887">
    <property type="term" value="F:ATP hydrolysis activity"/>
    <property type="evidence" value="ECO:0007669"/>
    <property type="project" value="InterPro"/>
</dbReference>
<dbReference type="InterPro" id="IPR003439">
    <property type="entry name" value="ABC_transporter-like_ATP-bd"/>
</dbReference>
<evidence type="ECO:0000256" key="3">
    <source>
        <dbReference type="ARBA" id="ARBA00022967"/>
    </source>
</evidence>
<proteinExistence type="predicted"/>
<feature type="domain" description="ABC transporter" evidence="6">
    <location>
        <begin position="1"/>
        <end position="147"/>
    </location>
</feature>
<evidence type="ECO:0000313" key="7">
    <source>
        <dbReference type="EMBL" id="MPN22545.1"/>
    </source>
</evidence>
<evidence type="ECO:0000259" key="6">
    <source>
        <dbReference type="PROSITE" id="PS50893"/>
    </source>
</evidence>
<dbReference type="InterPro" id="IPR017871">
    <property type="entry name" value="ABC_transporter-like_CS"/>
</dbReference>
<dbReference type="GO" id="GO:0006865">
    <property type="term" value="P:amino acid transport"/>
    <property type="evidence" value="ECO:0007669"/>
    <property type="project" value="UniProtKB-KW"/>
</dbReference>
<name>A0A645G7C3_9ZZZZ</name>
<sequence length="155" mass="17102">MQRTVGQNIAFPLELQHTEKEAIKDRVEFLAKLVGLEEKINTYPSQLSGGQKQRVAIARALATNPKILLCDEPTSALDSLTTKSILRLLQDINRQFHVTILIITHEMGVVKSICNKVAVIDNSILVEQGFTKEILANPRSSIARMLLGIEGGDAQ</sequence>
<reference evidence="7" key="1">
    <citation type="submission" date="2019-08" db="EMBL/GenBank/DDBJ databases">
        <authorList>
            <person name="Kucharzyk K."/>
            <person name="Murdoch R.W."/>
            <person name="Higgins S."/>
            <person name="Loffler F."/>
        </authorList>
    </citation>
    <scope>NUCLEOTIDE SEQUENCE</scope>
</reference>
<dbReference type="InterPro" id="IPR027417">
    <property type="entry name" value="P-loop_NTPase"/>
</dbReference>
<dbReference type="PANTHER" id="PTHR43166">
    <property type="entry name" value="AMINO ACID IMPORT ATP-BINDING PROTEIN"/>
    <property type="match status" value="1"/>
</dbReference>
<dbReference type="SUPFAM" id="SSF52540">
    <property type="entry name" value="P-loop containing nucleoside triphosphate hydrolases"/>
    <property type="match status" value="1"/>
</dbReference>
<comment type="caution">
    <text evidence="7">The sequence shown here is derived from an EMBL/GenBank/DDBJ whole genome shotgun (WGS) entry which is preliminary data.</text>
</comment>
<dbReference type="EC" id="3.6.3.-" evidence="7"/>
<dbReference type="Pfam" id="PF00005">
    <property type="entry name" value="ABC_tran"/>
    <property type="match status" value="1"/>
</dbReference>
<keyword evidence="5" id="KW-0472">Membrane</keyword>
<dbReference type="Gene3D" id="3.40.50.300">
    <property type="entry name" value="P-loop containing nucleotide triphosphate hydrolases"/>
    <property type="match status" value="1"/>
</dbReference>
<dbReference type="EMBL" id="VSSQ01070799">
    <property type="protein sequence ID" value="MPN22545.1"/>
    <property type="molecule type" value="Genomic_DNA"/>
</dbReference>
<organism evidence="7">
    <name type="scientific">bioreactor metagenome</name>
    <dbReference type="NCBI Taxonomy" id="1076179"/>
    <lineage>
        <taxon>unclassified sequences</taxon>
        <taxon>metagenomes</taxon>
        <taxon>ecological metagenomes</taxon>
    </lineage>
</organism>
<evidence type="ECO:0000256" key="1">
    <source>
        <dbReference type="ARBA" id="ARBA00022448"/>
    </source>
</evidence>
<dbReference type="PROSITE" id="PS50893">
    <property type="entry name" value="ABC_TRANSPORTER_2"/>
    <property type="match status" value="1"/>
</dbReference>
<evidence type="ECO:0000256" key="4">
    <source>
        <dbReference type="ARBA" id="ARBA00022970"/>
    </source>
</evidence>
<protein>
    <submittedName>
        <fullName evidence="7">Methionine import ATP-binding protein MetN</fullName>
        <ecNumber evidence="7">3.6.3.-</ecNumber>
    </submittedName>
</protein>
<keyword evidence="2" id="KW-1003">Cell membrane</keyword>
<dbReference type="PROSITE" id="PS00211">
    <property type="entry name" value="ABC_TRANSPORTER_1"/>
    <property type="match status" value="1"/>
</dbReference>
<keyword evidence="7" id="KW-0378">Hydrolase</keyword>
<dbReference type="PANTHER" id="PTHR43166:SF30">
    <property type="entry name" value="METHIONINE IMPORT ATP-BINDING PROTEIN METN"/>
    <property type="match status" value="1"/>
</dbReference>
<keyword evidence="7" id="KW-0067">ATP-binding</keyword>
<keyword evidence="3" id="KW-1278">Translocase</keyword>
<evidence type="ECO:0000256" key="2">
    <source>
        <dbReference type="ARBA" id="ARBA00022475"/>
    </source>
</evidence>
<gene>
    <name evidence="7" type="primary">metN_30</name>
    <name evidence="7" type="ORF">SDC9_169928</name>
</gene>
<dbReference type="InterPro" id="IPR050086">
    <property type="entry name" value="MetN_ABC_transporter-like"/>
</dbReference>
<evidence type="ECO:0000256" key="5">
    <source>
        <dbReference type="ARBA" id="ARBA00023136"/>
    </source>
</evidence>
<keyword evidence="4" id="KW-0029">Amino-acid transport</keyword>
<dbReference type="AlphaFoldDB" id="A0A645G7C3"/>